<name>A0A195B6U0_9HYME</name>
<gene>
    <name evidence="1" type="ORF">ALC53_09508</name>
</gene>
<evidence type="ECO:0000313" key="1">
    <source>
        <dbReference type="EMBL" id="KYM79982.1"/>
    </source>
</evidence>
<dbReference type="AlphaFoldDB" id="A0A195B6U0"/>
<sequence>MLKPSAEYNRKAAIIEGLCAERSTMEIIRLFGYPRAIVYDVGKIYGFRTVSKERSARTTAVVERAQVLILDDPRQLLHVSDGCNETVETVAS</sequence>
<dbReference type="EMBL" id="KQ976579">
    <property type="protein sequence ID" value="KYM79982.1"/>
    <property type="molecule type" value="Genomic_DNA"/>
</dbReference>
<proteinExistence type="predicted"/>
<evidence type="ECO:0000313" key="2">
    <source>
        <dbReference type="Proteomes" id="UP000078540"/>
    </source>
</evidence>
<organism evidence="1 2">
    <name type="scientific">Atta colombica</name>
    <dbReference type="NCBI Taxonomy" id="520822"/>
    <lineage>
        <taxon>Eukaryota</taxon>
        <taxon>Metazoa</taxon>
        <taxon>Ecdysozoa</taxon>
        <taxon>Arthropoda</taxon>
        <taxon>Hexapoda</taxon>
        <taxon>Insecta</taxon>
        <taxon>Pterygota</taxon>
        <taxon>Neoptera</taxon>
        <taxon>Endopterygota</taxon>
        <taxon>Hymenoptera</taxon>
        <taxon>Apocrita</taxon>
        <taxon>Aculeata</taxon>
        <taxon>Formicoidea</taxon>
        <taxon>Formicidae</taxon>
        <taxon>Myrmicinae</taxon>
        <taxon>Atta</taxon>
    </lineage>
</organism>
<reference evidence="1 2" key="1">
    <citation type="submission" date="2015-09" db="EMBL/GenBank/DDBJ databases">
        <title>Atta colombica WGS genome.</title>
        <authorList>
            <person name="Nygaard S."/>
            <person name="Hu H."/>
            <person name="Boomsma J."/>
            <person name="Zhang G."/>
        </authorList>
    </citation>
    <scope>NUCLEOTIDE SEQUENCE [LARGE SCALE GENOMIC DNA]</scope>
    <source>
        <strain evidence="1">Treedump-2</strain>
        <tissue evidence="1">Whole body</tissue>
    </source>
</reference>
<accession>A0A195B6U0</accession>
<protein>
    <submittedName>
        <fullName evidence="1">Uncharacterized protein</fullName>
    </submittedName>
</protein>
<keyword evidence="2" id="KW-1185">Reference proteome</keyword>
<dbReference type="Proteomes" id="UP000078540">
    <property type="component" value="Unassembled WGS sequence"/>
</dbReference>